<proteinExistence type="predicted"/>
<dbReference type="EMBL" id="CP031163">
    <property type="protein sequence ID" value="AXH00933.1"/>
    <property type="molecule type" value="Genomic_DNA"/>
</dbReference>
<dbReference type="RefSeq" id="WP_114673581.1">
    <property type="nucleotide sequence ID" value="NZ_CP031163.1"/>
</dbReference>
<evidence type="ECO:0000313" key="2">
    <source>
        <dbReference type="Proteomes" id="UP000253744"/>
    </source>
</evidence>
<accession>A0A345IML0</accession>
<name>A0A345IML0_9DEIO</name>
<reference evidence="1 2" key="1">
    <citation type="submission" date="2018-07" db="EMBL/GenBank/DDBJ databases">
        <title>Complete Genome and Methylome Analysis of Deinococcus wulumuqiensis NEB 479.</title>
        <authorList>
            <person name="Fomenkov A."/>
            <person name="Luyten Y."/>
            <person name="Vincze T."/>
            <person name="Anton B.P."/>
            <person name="Clark T."/>
            <person name="Roberts R.J."/>
            <person name="Morgan R.D."/>
        </authorList>
    </citation>
    <scope>NUCLEOTIDE SEQUENCE [LARGE SCALE GENOMIC DNA]</scope>
    <source>
        <strain evidence="1 2">NEB 479</strain>
        <plasmid evidence="2">Plasmid pdrdi</plasmid>
    </source>
</reference>
<sequence length="138" mass="15470">MSLHLIYVDQDGPVAAAYRKEIAERAVLSLRACEPGKRVWSRLSTAEDAQRYGVEVLLTPQDTRVTDLWQVTLQGTEVTHKLLRQTLRGLVQPTGVATEDSAWGRGCSKYEAEQQARAARKRGPEAPRPAFRLEEILI</sequence>
<evidence type="ECO:0000313" key="1">
    <source>
        <dbReference type="EMBL" id="AXH00933.1"/>
    </source>
</evidence>
<keyword evidence="1" id="KW-0614">Plasmid</keyword>
<geneLocation type="plasmid" evidence="2">
    <name>pdrdi</name>
</geneLocation>
<gene>
    <name evidence="1" type="ORF">DVJ83_17665</name>
</gene>
<dbReference type="Proteomes" id="UP000253744">
    <property type="component" value="Plasmid pDrdI"/>
</dbReference>
<protein>
    <submittedName>
        <fullName evidence="1">Uncharacterized protein</fullName>
    </submittedName>
</protein>
<organism evidence="1 2">
    <name type="scientific">Deinococcus wulumuqiensis</name>
    <dbReference type="NCBI Taxonomy" id="980427"/>
    <lineage>
        <taxon>Bacteria</taxon>
        <taxon>Thermotogati</taxon>
        <taxon>Deinococcota</taxon>
        <taxon>Deinococci</taxon>
        <taxon>Deinococcales</taxon>
        <taxon>Deinococcaceae</taxon>
        <taxon>Deinococcus</taxon>
    </lineage>
</organism>
<dbReference type="AlphaFoldDB" id="A0A345IML0"/>
<dbReference type="KEGG" id="dwu:DVJ83_17665"/>